<reference evidence="1" key="1">
    <citation type="submission" date="2023-06" db="EMBL/GenBank/DDBJ databases">
        <title>Genome sequence of Methancorpusculaceae sp. Ag1.</title>
        <authorList>
            <person name="Protasov E."/>
            <person name="Platt K."/>
            <person name="Poehlein A."/>
            <person name="Daniel R."/>
            <person name="Brune A."/>
        </authorList>
    </citation>
    <scope>NUCLEOTIDE SEQUENCE</scope>
    <source>
        <strain evidence="1">Ag1</strain>
    </source>
</reference>
<dbReference type="EMBL" id="JAWDKA010000001">
    <property type="protein sequence ID" value="MDV0440921.1"/>
    <property type="molecule type" value="Genomic_DNA"/>
</dbReference>
<evidence type="ECO:0000313" key="2">
    <source>
        <dbReference type="Proteomes" id="UP001273136"/>
    </source>
</evidence>
<proteinExistence type="predicted"/>
<keyword evidence="2" id="KW-1185">Reference proteome</keyword>
<accession>A0AAE4MAQ0</accession>
<gene>
    <name evidence="1" type="ORF">McpAg1_00980</name>
</gene>
<dbReference type="AlphaFoldDB" id="A0AAE4MAQ0"/>
<dbReference type="Proteomes" id="UP001273136">
    <property type="component" value="Unassembled WGS sequence"/>
</dbReference>
<organism evidence="1 2">
    <name type="scientific">Methanorbis furvi</name>
    <dbReference type="NCBI Taxonomy" id="3028299"/>
    <lineage>
        <taxon>Archaea</taxon>
        <taxon>Methanobacteriati</taxon>
        <taxon>Methanobacteriota</taxon>
        <taxon>Stenosarchaea group</taxon>
        <taxon>Methanomicrobia</taxon>
        <taxon>Methanomicrobiales</taxon>
        <taxon>Methanocorpusculaceae</taxon>
        <taxon>Methanorbis</taxon>
    </lineage>
</organism>
<dbReference type="RefSeq" id="WP_338093316.1">
    <property type="nucleotide sequence ID" value="NZ_JAWDKA010000001.1"/>
</dbReference>
<sequence length="149" mass="16687">MQKLFIIIGLIVCCIAVGAVSAGPITDNTPFLSGEEMKTGWKYTDTYTKEVPVKNIFGSEVGKIILSGYFRYNGVDTPEGVITEQYAKADSLSKVQKTVRVVPYYNTLETKLTLQAEATTDMIIPLHRHWYLWIDCTKDGEVTSGYETF</sequence>
<protein>
    <submittedName>
        <fullName evidence="1">Uncharacterized protein</fullName>
    </submittedName>
</protein>
<comment type="caution">
    <text evidence="1">The sequence shown here is derived from an EMBL/GenBank/DDBJ whole genome shotgun (WGS) entry which is preliminary data.</text>
</comment>
<evidence type="ECO:0000313" key="1">
    <source>
        <dbReference type="EMBL" id="MDV0440921.1"/>
    </source>
</evidence>
<name>A0AAE4MAQ0_9EURY</name>